<evidence type="ECO:0000259" key="1">
    <source>
        <dbReference type="PROSITE" id="PS50181"/>
    </source>
</evidence>
<dbReference type="SMART" id="SM00256">
    <property type="entry name" value="FBOX"/>
    <property type="match status" value="1"/>
</dbReference>
<evidence type="ECO:0000313" key="2">
    <source>
        <dbReference type="EMBL" id="KAK6523166.1"/>
    </source>
</evidence>
<organism evidence="2 3">
    <name type="scientific">Orbilia ellipsospora</name>
    <dbReference type="NCBI Taxonomy" id="2528407"/>
    <lineage>
        <taxon>Eukaryota</taxon>
        <taxon>Fungi</taxon>
        <taxon>Dikarya</taxon>
        <taxon>Ascomycota</taxon>
        <taxon>Pezizomycotina</taxon>
        <taxon>Orbiliomycetes</taxon>
        <taxon>Orbiliales</taxon>
        <taxon>Orbiliaceae</taxon>
        <taxon>Orbilia</taxon>
    </lineage>
</organism>
<dbReference type="AlphaFoldDB" id="A0AAV9WRD4"/>
<dbReference type="CDD" id="cd09917">
    <property type="entry name" value="F-box_SF"/>
    <property type="match status" value="1"/>
</dbReference>
<dbReference type="Proteomes" id="UP001365542">
    <property type="component" value="Unassembled WGS sequence"/>
</dbReference>
<reference evidence="2 3" key="1">
    <citation type="submission" date="2019-10" db="EMBL/GenBank/DDBJ databases">
        <authorList>
            <person name="Palmer J.M."/>
        </authorList>
    </citation>
    <scope>NUCLEOTIDE SEQUENCE [LARGE SCALE GENOMIC DNA]</scope>
    <source>
        <strain evidence="2 3">TWF694</strain>
    </source>
</reference>
<evidence type="ECO:0000313" key="3">
    <source>
        <dbReference type="Proteomes" id="UP001365542"/>
    </source>
</evidence>
<dbReference type="SUPFAM" id="SSF81383">
    <property type="entry name" value="F-box domain"/>
    <property type="match status" value="1"/>
</dbReference>
<dbReference type="Pfam" id="PF12937">
    <property type="entry name" value="F-box-like"/>
    <property type="match status" value="1"/>
</dbReference>
<accession>A0AAV9WRD4</accession>
<proteinExistence type="predicted"/>
<dbReference type="EMBL" id="JAVHJO010000019">
    <property type="protein sequence ID" value="KAK6523166.1"/>
    <property type="molecule type" value="Genomic_DNA"/>
</dbReference>
<dbReference type="Gene3D" id="1.20.1280.50">
    <property type="match status" value="1"/>
</dbReference>
<feature type="domain" description="F-box" evidence="1">
    <location>
        <begin position="3"/>
        <end position="53"/>
    </location>
</feature>
<name>A0AAV9WRD4_9PEZI</name>
<sequence length="381" mass="44289">MTTCHLLALPQELLLDIFQRLDYADLARSKRVSKQFNKIAECIPLTSYTFKIDHVNHSAWKFISYIIRNPDVGKQLKQFRVEWHRRIATDKRTWTEQWKWSPGDLELLEIIKENTLEAEIFGSALWEVIEDGINSEALLPLLLYYTENLESLDLGDVQLHLIICELDMQRHLIEAMVHLFGGEYSNYDDPDPYGTYPIVYQVPGDIPSALWVQIYSLSEDKEDYLPGLKNLKRLRHGLDDETRCTIYTWGWQAYFLPYLLLLPQLEELEVNGFSTQAMTNSILQEDLEVFEDRKSNIKRLVMHDGRMLDGDFELIASITEKLERVSIEINLDKMPAHLLFYDSNRIVESFLKHNEKLTLDDIKVDGESGSEIQAQSGTVTL</sequence>
<protein>
    <recommendedName>
        <fullName evidence="1">F-box domain-containing protein</fullName>
    </recommendedName>
</protein>
<keyword evidence="3" id="KW-1185">Reference proteome</keyword>
<comment type="caution">
    <text evidence="2">The sequence shown here is derived from an EMBL/GenBank/DDBJ whole genome shotgun (WGS) entry which is preliminary data.</text>
</comment>
<dbReference type="InterPro" id="IPR001810">
    <property type="entry name" value="F-box_dom"/>
</dbReference>
<gene>
    <name evidence="2" type="ORF">TWF694_006061</name>
</gene>
<dbReference type="PROSITE" id="PS50181">
    <property type="entry name" value="FBOX"/>
    <property type="match status" value="1"/>
</dbReference>
<dbReference type="InterPro" id="IPR036047">
    <property type="entry name" value="F-box-like_dom_sf"/>
</dbReference>